<sequence>MYRCVGVSLCIGLCRPGVDAVSGRRAGAAECEVRIDPVELGTRRSGYEPGGCPLEVSAMSSPHSEVGLGVLVGHDGSAAADHALRWAAQDAAARRVPLYIVTAVPVGGLGRRHRVEVHQRAHTLIDAAAARIRADFPDLAVETSVREGDSAEALLAASARCDTVVVGSRGHGGFTGLLLGSVSLRVCAHSSCPVVVVHTAAAKDARGVVVGVGGPEDGPAADFAADHARRLGGGLRAVHSWVLPVTGLAPSLVLPNMIDVEAVRAERTAMVDKVLDTIRIADPELPVDAAVMNGTAGRDLVDASIDGALVVVGAHRRRGPLPMRLGPTTHAVLHHARCPVGVVPIH</sequence>
<dbReference type="PANTHER" id="PTHR46268">
    <property type="entry name" value="STRESS RESPONSE PROTEIN NHAX"/>
    <property type="match status" value="1"/>
</dbReference>
<proteinExistence type="inferred from homology"/>
<gene>
    <name evidence="3" type="ORF">B4N89_39970</name>
</gene>
<dbReference type="Pfam" id="PF00582">
    <property type="entry name" value="Usp"/>
    <property type="match status" value="2"/>
</dbReference>
<evidence type="ECO:0000259" key="2">
    <source>
        <dbReference type="Pfam" id="PF00582"/>
    </source>
</evidence>
<dbReference type="PANTHER" id="PTHR46268:SF6">
    <property type="entry name" value="UNIVERSAL STRESS PROTEIN UP12"/>
    <property type="match status" value="1"/>
</dbReference>
<keyword evidence="4" id="KW-1185">Reference proteome</keyword>
<protein>
    <recommendedName>
        <fullName evidence="2">UspA domain-containing protein</fullName>
    </recommendedName>
</protein>
<reference evidence="3 4" key="1">
    <citation type="submission" date="2017-03" db="EMBL/GenBank/DDBJ databases">
        <title>Draft genome sequence of Streptomyces scabrisporus NF3, endophyte isolated from Amphipterygium adstringens.</title>
        <authorList>
            <person name="Vazquez M."/>
            <person name="Ceapa C.D."/>
            <person name="Rodriguez Luna D."/>
            <person name="Sanchez Esquivel S."/>
        </authorList>
    </citation>
    <scope>NUCLEOTIDE SEQUENCE [LARGE SCALE GENOMIC DNA]</scope>
    <source>
        <strain evidence="3 4">NF3</strain>
    </source>
</reference>
<dbReference type="EMBL" id="MWQN01000003">
    <property type="protein sequence ID" value="OPC78343.1"/>
    <property type="molecule type" value="Genomic_DNA"/>
</dbReference>
<dbReference type="AlphaFoldDB" id="A0A1T3NN45"/>
<comment type="similarity">
    <text evidence="1">Belongs to the universal stress protein A family.</text>
</comment>
<dbReference type="PRINTS" id="PR01438">
    <property type="entry name" value="UNVRSLSTRESS"/>
</dbReference>
<feature type="domain" description="UspA" evidence="2">
    <location>
        <begin position="70"/>
        <end position="198"/>
    </location>
</feature>
<dbReference type="Gene3D" id="3.40.50.620">
    <property type="entry name" value="HUPs"/>
    <property type="match status" value="2"/>
</dbReference>
<evidence type="ECO:0000313" key="3">
    <source>
        <dbReference type="EMBL" id="OPC78343.1"/>
    </source>
</evidence>
<comment type="caution">
    <text evidence="3">The sequence shown here is derived from an EMBL/GenBank/DDBJ whole genome shotgun (WGS) entry which is preliminary data.</text>
</comment>
<dbReference type="InterPro" id="IPR014729">
    <property type="entry name" value="Rossmann-like_a/b/a_fold"/>
</dbReference>
<evidence type="ECO:0000313" key="4">
    <source>
        <dbReference type="Proteomes" id="UP000190037"/>
    </source>
</evidence>
<evidence type="ECO:0000256" key="1">
    <source>
        <dbReference type="ARBA" id="ARBA00008791"/>
    </source>
</evidence>
<dbReference type="InterPro" id="IPR006016">
    <property type="entry name" value="UspA"/>
</dbReference>
<name>A0A1T3NN45_9ACTN</name>
<dbReference type="Proteomes" id="UP000190037">
    <property type="component" value="Unassembled WGS sequence"/>
</dbReference>
<organism evidence="3 4">
    <name type="scientific">Embleya scabrispora</name>
    <dbReference type="NCBI Taxonomy" id="159449"/>
    <lineage>
        <taxon>Bacteria</taxon>
        <taxon>Bacillati</taxon>
        <taxon>Actinomycetota</taxon>
        <taxon>Actinomycetes</taxon>
        <taxon>Kitasatosporales</taxon>
        <taxon>Streptomycetaceae</taxon>
        <taxon>Embleya</taxon>
    </lineage>
</organism>
<accession>A0A1T3NN45</accession>
<dbReference type="STRING" id="159449.B4N89_39970"/>
<dbReference type="SUPFAM" id="SSF52402">
    <property type="entry name" value="Adenine nucleotide alpha hydrolases-like"/>
    <property type="match status" value="2"/>
</dbReference>
<feature type="domain" description="UspA" evidence="2">
    <location>
        <begin position="208"/>
        <end position="344"/>
    </location>
</feature>
<dbReference type="InterPro" id="IPR006015">
    <property type="entry name" value="Universal_stress_UspA"/>
</dbReference>